<sequence>MTRLQFLSDRVGRSGPTDSAALPRRSRLRSLLPVAVVTAAAGLFTTLLIPPATSASASSRPTLPLSLVQHARTHPDDDAEDGVRAPSGPVVPPQPDDGASATADPRPARSGSDSLQTASDTERIAPGVTLTRQRSVDAAGFLDGYVLRADLDGPTRPRLLAPTVSTRDTPTNLADRANAVAATNGDFFAIDTTNAPIGPEVRDGELIKADARPASVVGLDKNGVGQIADLLLEGSVTVDGVPRDLAGLNPGSVPADAIALYTSDWGSGDRHYAVPAGHVVEIEVRGGKVVAVREGAGAGPVAAGSQLLLATGQVADALAGTTSGTPVQVSYHARSSAPSPYSLALGAHLVLVHGGELAPIDTGEATNSSLKPRTALGWTARRQLVLYVADGSSSRSRGLTAAELAQHMKDLGAVDAVMLDGGGSSQLVARRPGDRAASVTNVPSDGSQRIVPNAVGLVPPAGSGRLRGIDVRLRSDRLFPGLSRDVAAAGYDETMAPAPLGEARWRTSPGNLARADHSGVLRGDRPGSGTLDARSGGVTQRVPVRVLGDLARLEADDQALSLTPGDHRDVTVTGRDAEGFSAPIEPRDITLEYDHSAVSVTARPDGTLRVTGQPSGDGKGTVITATVRGHVLRLPTTVGLADVPLSSFADASQWSATAAKATASVSAVDTSDRPGAAPGEKGLRLSYDMTGQPLGTSAAYAVAKTPLTVPAGAQRLSLWVRGDGSGHWLRAQVRSQGTTNVPLTFALNVDWTGWRRVEGAIPTGFTAPLTIERVYLVQTDPSLRTAGSVDLALLDARVGVNLDVPDVPDQPDPAVVEPADQVSTGGKRGWRFAVLSDTHVNADGGTTSYAYQHTARALDEIAAARPDFVLLSGDGVDQNRPADFALFQQVLKEHLPASIPFYWAVGNHESGAVTGGTLDQFTASTNRPTRQAFDHRGTRFILLNSTLGSLRQSDWSQIPWLRTELDEAAHDRSVKSVVVALHHPVLDPTGTGASQLSDPSEGALLEQWLSDFRQHTGKQVALISGHAHTAHIRRVDGLLEFNAPVVGKTPYGDARHGGFSAWSLVTMAPKDAEVTPDRPDPSGFGWFRADVRPLLDRVNLTVPSTLAPGGSGDITATAVDNGMGGLVVPLRYPATVLWSGVHLAVVADDRSLAAALRRRDVVAVLDRRTLRLVGTHRGTTDITVSTGTLTATASVHVASAG</sequence>
<organism evidence="5 6">
    <name type="scientific">Streptomyces kaempferi</name>
    <dbReference type="NCBI Taxonomy" id="333725"/>
    <lineage>
        <taxon>Bacteria</taxon>
        <taxon>Bacillati</taxon>
        <taxon>Actinomycetota</taxon>
        <taxon>Actinomycetes</taxon>
        <taxon>Kitasatosporales</taxon>
        <taxon>Streptomycetaceae</taxon>
        <taxon>Streptomyces</taxon>
    </lineage>
</organism>
<feature type="domain" description="Calcineurin-like phosphoesterase" evidence="3">
    <location>
        <begin position="831"/>
        <end position="1029"/>
    </location>
</feature>
<dbReference type="EMBL" id="JBHTMM010000125">
    <property type="protein sequence ID" value="MFD1312556.1"/>
    <property type="molecule type" value="Genomic_DNA"/>
</dbReference>
<name>A0ABW3XU50_9ACTN</name>
<feature type="compositionally biased region" description="Basic and acidic residues" evidence="1">
    <location>
        <begin position="514"/>
        <end position="525"/>
    </location>
</feature>
<dbReference type="PANTHER" id="PTHR40446">
    <property type="entry name" value="N-ACETYLGLUCOSAMINE-1-PHOSPHODIESTER ALPHA-N-ACETYLGLUCOSAMINIDASE"/>
    <property type="match status" value="1"/>
</dbReference>
<dbReference type="Gene3D" id="2.60.120.260">
    <property type="entry name" value="Galactose-binding domain-like"/>
    <property type="match status" value="1"/>
</dbReference>
<feature type="region of interest" description="Disordered" evidence="1">
    <location>
        <begin position="1"/>
        <end position="21"/>
    </location>
</feature>
<evidence type="ECO:0000256" key="2">
    <source>
        <dbReference type="SAM" id="Phobius"/>
    </source>
</evidence>
<feature type="domain" description="Phosphodiester glycosidase" evidence="4">
    <location>
        <begin position="280"/>
        <end position="457"/>
    </location>
</feature>
<evidence type="ECO:0000313" key="5">
    <source>
        <dbReference type="EMBL" id="MFD1312556.1"/>
    </source>
</evidence>
<accession>A0ABW3XU50</accession>
<dbReference type="Proteomes" id="UP001597058">
    <property type="component" value="Unassembled WGS sequence"/>
</dbReference>
<gene>
    <name evidence="5" type="ORF">ACFQ5X_43115</name>
</gene>
<dbReference type="InterPro" id="IPR029052">
    <property type="entry name" value="Metallo-depent_PP-like"/>
</dbReference>
<dbReference type="PANTHER" id="PTHR40446:SF2">
    <property type="entry name" value="N-ACETYLGLUCOSAMINE-1-PHOSPHODIESTER ALPHA-N-ACETYLGLUCOSAMINIDASE"/>
    <property type="match status" value="1"/>
</dbReference>
<keyword evidence="2" id="KW-0812">Transmembrane</keyword>
<dbReference type="GO" id="GO:0016798">
    <property type="term" value="F:hydrolase activity, acting on glycosyl bonds"/>
    <property type="evidence" value="ECO:0007669"/>
    <property type="project" value="UniProtKB-KW"/>
</dbReference>
<dbReference type="Pfam" id="PF09992">
    <property type="entry name" value="NAGPA"/>
    <property type="match status" value="1"/>
</dbReference>
<dbReference type="RefSeq" id="WP_381330826.1">
    <property type="nucleotide sequence ID" value="NZ_JBHTMM010000125.1"/>
</dbReference>
<evidence type="ECO:0000256" key="1">
    <source>
        <dbReference type="SAM" id="MobiDB-lite"/>
    </source>
</evidence>
<feature type="transmembrane region" description="Helical" evidence="2">
    <location>
        <begin position="31"/>
        <end position="49"/>
    </location>
</feature>
<evidence type="ECO:0000259" key="3">
    <source>
        <dbReference type="Pfam" id="PF00149"/>
    </source>
</evidence>
<dbReference type="InterPro" id="IPR018711">
    <property type="entry name" value="NAGPA"/>
</dbReference>
<dbReference type="Gene3D" id="3.60.21.10">
    <property type="match status" value="1"/>
</dbReference>
<feature type="region of interest" description="Disordered" evidence="1">
    <location>
        <begin position="72"/>
        <end position="129"/>
    </location>
</feature>
<keyword evidence="5" id="KW-0326">Glycosidase</keyword>
<keyword evidence="2" id="KW-1133">Transmembrane helix</keyword>
<evidence type="ECO:0000313" key="6">
    <source>
        <dbReference type="Proteomes" id="UP001597058"/>
    </source>
</evidence>
<evidence type="ECO:0000259" key="4">
    <source>
        <dbReference type="Pfam" id="PF09992"/>
    </source>
</evidence>
<dbReference type="Pfam" id="PF00149">
    <property type="entry name" value="Metallophos"/>
    <property type="match status" value="1"/>
</dbReference>
<keyword evidence="6" id="KW-1185">Reference proteome</keyword>
<reference evidence="6" key="1">
    <citation type="journal article" date="2019" name="Int. J. Syst. Evol. Microbiol.">
        <title>The Global Catalogue of Microorganisms (GCM) 10K type strain sequencing project: providing services to taxonomists for standard genome sequencing and annotation.</title>
        <authorList>
            <consortium name="The Broad Institute Genomics Platform"/>
            <consortium name="The Broad Institute Genome Sequencing Center for Infectious Disease"/>
            <person name="Wu L."/>
            <person name="Ma J."/>
        </authorList>
    </citation>
    <scope>NUCLEOTIDE SEQUENCE [LARGE SCALE GENOMIC DNA]</scope>
    <source>
        <strain evidence="6">CGMCC 4.7020</strain>
    </source>
</reference>
<dbReference type="InterPro" id="IPR004843">
    <property type="entry name" value="Calcineurin-like_PHP"/>
</dbReference>
<protein>
    <submittedName>
        <fullName evidence="5">Phosphodiester glycosidase family protein</fullName>
    </submittedName>
</protein>
<proteinExistence type="predicted"/>
<comment type="caution">
    <text evidence="5">The sequence shown here is derived from an EMBL/GenBank/DDBJ whole genome shotgun (WGS) entry which is preliminary data.</text>
</comment>
<keyword evidence="2" id="KW-0472">Membrane</keyword>
<feature type="region of interest" description="Disordered" evidence="1">
    <location>
        <begin position="501"/>
        <end position="535"/>
    </location>
</feature>
<keyword evidence="5" id="KW-0378">Hydrolase</keyword>
<dbReference type="SUPFAM" id="SSF56300">
    <property type="entry name" value="Metallo-dependent phosphatases"/>
    <property type="match status" value="1"/>
</dbReference>